<dbReference type="Proteomes" id="UP000005237">
    <property type="component" value="Unassembled WGS sequence"/>
</dbReference>
<accession>A0A8R1E660</accession>
<evidence type="ECO:0000313" key="3">
    <source>
        <dbReference type="EnsemblMetazoa" id="CJA22316.1"/>
    </source>
</evidence>
<keyword evidence="4" id="KW-1185">Reference proteome</keyword>
<evidence type="ECO:0000256" key="1">
    <source>
        <dbReference type="SAM" id="Coils"/>
    </source>
</evidence>
<evidence type="ECO:0000313" key="4">
    <source>
        <dbReference type="Proteomes" id="UP000005237"/>
    </source>
</evidence>
<name>A0A8R1E660_CAEJA</name>
<proteinExistence type="predicted"/>
<feature type="compositionally biased region" description="Polar residues" evidence="2">
    <location>
        <begin position="44"/>
        <end position="53"/>
    </location>
</feature>
<keyword evidence="1" id="KW-0175">Coiled coil</keyword>
<feature type="coiled-coil region" evidence="1">
    <location>
        <begin position="108"/>
        <end position="135"/>
    </location>
</feature>
<feature type="compositionally biased region" description="Basic residues" evidence="2">
    <location>
        <begin position="54"/>
        <end position="66"/>
    </location>
</feature>
<reference evidence="4" key="1">
    <citation type="submission" date="2010-08" db="EMBL/GenBank/DDBJ databases">
        <authorList>
            <consortium name="Caenorhabditis japonica Sequencing Consortium"/>
            <person name="Wilson R.K."/>
        </authorList>
    </citation>
    <scope>NUCLEOTIDE SEQUENCE [LARGE SCALE GENOMIC DNA]</scope>
    <source>
        <strain evidence="4">DF5081</strain>
    </source>
</reference>
<reference evidence="3" key="2">
    <citation type="submission" date="2022-06" db="UniProtKB">
        <authorList>
            <consortium name="EnsemblMetazoa"/>
        </authorList>
    </citation>
    <scope>IDENTIFICATION</scope>
    <source>
        <strain evidence="3">DF5081</strain>
    </source>
</reference>
<dbReference type="EnsemblMetazoa" id="CJA22316.1">
    <property type="protein sequence ID" value="CJA22316.1"/>
    <property type="gene ID" value="WBGene00177888"/>
</dbReference>
<protein>
    <submittedName>
        <fullName evidence="3">Uncharacterized protein</fullName>
    </submittedName>
</protein>
<dbReference type="AlphaFoldDB" id="A0A8R1E660"/>
<organism evidence="3 4">
    <name type="scientific">Caenorhabditis japonica</name>
    <dbReference type="NCBI Taxonomy" id="281687"/>
    <lineage>
        <taxon>Eukaryota</taxon>
        <taxon>Metazoa</taxon>
        <taxon>Ecdysozoa</taxon>
        <taxon>Nematoda</taxon>
        <taxon>Chromadorea</taxon>
        <taxon>Rhabditida</taxon>
        <taxon>Rhabditina</taxon>
        <taxon>Rhabditomorpha</taxon>
        <taxon>Rhabditoidea</taxon>
        <taxon>Rhabditidae</taxon>
        <taxon>Peloderinae</taxon>
        <taxon>Caenorhabditis</taxon>
    </lineage>
</organism>
<evidence type="ECO:0000256" key="2">
    <source>
        <dbReference type="SAM" id="MobiDB-lite"/>
    </source>
</evidence>
<feature type="compositionally biased region" description="Low complexity" evidence="2">
    <location>
        <begin position="19"/>
        <end position="43"/>
    </location>
</feature>
<sequence length="145" mass="16024">MSSAQVYEIVVEYTEQPCSRSPSTSSSVSSSAPSSGAGSPTTSFDAGTSSSNSTHRRVRRLSKTKKSSAWQSLRRSSRKFISAAKAKFSKRISSSSTSKLRLVKYKIDKEHQEKLAASRERVKRLQREREELLAGNSQLAIMVSF</sequence>
<feature type="region of interest" description="Disordered" evidence="2">
    <location>
        <begin position="15"/>
        <end position="70"/>
    </location>
</feature>